<dbReference type="AlphaFoldDB" id="A0A7W9W7R3"/>
<comment type="caution">
    <text evidence="2">The sequence shown here is derived from an EMBL/GenBank/DDBJ whole genome shotgun (WGS) entry which is preliminary data.</text>
</comment>
<proteinExistence type="predicted"/>
<keyword evidence="3" id="KW-1185">Reference proteome</keyword>
<feature type="region of interest" description="Disordered" evidence="1">
    <location>
        <begin position="108"/>
        <end position="131"/>
    </location>
</feature>
<organism evidence="2 3">
    <name type="scientific">Armatimonas rosea</name>
    <dbReference type="NCBI Taxonomy" id="685828"/>
    <lineage>
        <taxon>Bacteria</taxon>
        <taxon>Bacillati</taxon>
        <taxon>Armatimonadota</taxon>
        <taxon>Armatimonadia</taxon>
        <taxon>Armatimonadales</taxon>
        <taxon>Armatimonadaceae</taxon>
        <taxon>Armatimonas</taxon>
    </lineage>
</organism>
<reference evidence="2 3" key="1">
    <citation type="submission" date="2020-08" db="EMBL/GenBank/DDBJ databases">
        <title>Genomic Encyclopedia of Type Strains, Phase IV (KMG-IV): sequencing the most valuable type-strain genomes for metagenomic binning, comparative biology and taxonomic classification.</title>
        <authorList>
            <person name="Goeker M."/>
        </authorList>
    </citation>
    <scope>NUCLEOTIDE SEQUENCE [LARGE SCALE GENOMIC DNA]</scope>
    <source>
        <strain evidence="2 3">DSM 23562</strain>
    </source>
</reference>
<evidence type="ECO:0000313" key="2">
    <source>
        <dbReference type="EMBL" id="MBB6050882.1"/>
    </source>
</evidence>
<name>A0A7W9W7R3_ARMRO</name>
<gene>
    <name evidence="2" type="ORF">HNQ39_002673</name>
</gene>
<accession>A0A7W9W7R3</accession>
<dbReference type="EMBL" id="JACHGW010000002">
    <property type="protein sequence ID" value="MBB6050882.1"/>
    <property type="molecule type" value="Genomic_DNA"/>
</dbReference>
<dbReference type="RefSeq" id="WP_184196636.1">
    <property type="nucleotide sequence ID" value="NZ_JACHGW010000002.1"/>
</dbReference>
<protein>
    <submittedName>
        <fullName evidence="2">Uncharacterized protein</fullName>
    </submittedName>
</protein>
<evidence type="ECO:0000313" key="3">
    <source>
        <dbReference type="Proteomes" id="UP000520814"/>
    </source>
</evidence>
<sequence>MHKALTNKPVFDSEKTLWRMREWKTLPTPPGMDRIVVEWCVTYGPKVFIYHPVKRILGFDTCEGYGDGTSDERWADLLEFEYVPQVVKALEGAGYRVQTICADQRPVQAMRQRRRDTEKLAASRGAHHGHH</sequence>
<evidence type="ECO:0000256" key="1">
    <source>
        <dbReference type="SAM" id="MobiDB-lite"/>
    </source>
</evidence>
<dbReference type="Proteomes" id="UP000520814">
    <property type="component" value="Unassembled WGS sequence"/>
</dbReference>